<name>A0A846XCH7_9NOCA</name>
<sequence length="144" mass="16295">MIPRPAPEPTALTRGFWEAAGRHELVVQKCSACGVYRHYPRVLCPDCHSPEWQWTPVSGRGTIFTLTVTHRAFHPAWADRVPYVCATIELDEGVRMVSDLPAEDTTRAEIGMRVEVFFDEQPDDGATLPRFRLCQNPPAYVVQE</sequence>
<dbReference type="InterPro" id="IPR012340">
    <property type="entry name" value="NA-bd_OB-fold"/>
</dbReference>
<dbReference type="SUPFAM" id="SSF50249">
    <property type="entry name" value="Nucleic acid-binding proteins"/>
    <property type="match status" value="1"/>
</dbReference>
<dbReference type="RefSeq" id="WP_068040426.1">
    <property type="nucleotide sequence ID" value="NZ_JAAXOO010000002.1"/>
</dbReference>
<evidence type="ECO:0000313" key="3">
    <source>
        <dbReference type="EMBL" id="NKY33117.1"/>
    </source>
</evidence>
<proteinExistence type="predicted"/>
<dbReference type="Proteomes" id="UP000565715">
    <property type="component" value="Unassembled WGS sequence"/>
</dbReference>
<dbReference type="AlphaFoldDB" id="A0A846XCH7"/>
<dbReference type="Pfam" id="PF12172">
    <property type="entry name" value="zf-ChsH2"/>
    <property type="match status" value="1"/>
</dbReference>
<dbReference type="Gene3D" id="6.10.30.10">
    <property type="match status" value="1"/>
</dbReference>
<evidence type="ECO:0000259" key="1">
    <source>
        <dbReference type="Pfam" id="PF01796"/>
    </source>
</evidence>
<feature type="domain" description="ChsH2 C-terminal OB-fold" evidence="1">
    <location>
        <begin position="54"/>
        <end position="118"/>
    </location>
</feature>
<dbReference type="PANTHER" id="PTHR34075">
    <property type="entry name" value="BLR3430 PROTEIN"/>
    <property type="match status" value="1"/>
</dbReference>
<evidence type="ECO:0000259" key="2">
    <source>
        <dbReference type="Pfam" id="PF12172"/>
    </source>
</evidence>
<organism evidence="3 4">
    <name type="scientific">Nocardia speluncae</name>
    <dbReference type="NCBI Taxonomy" id="419477"/>
    <lineage>
        <taxon>Bacteria</taxon>
        <taxon>Bacillati</taxon>
        <taxon>Actinomycetota</taxon>
        <taxon>Actinomycetes</taxon>
        <taxon>Mycobacteriales</taxon>
        <taxon>Nocardiaceae</taxon>
        <taxon>Nocardia</taxon>
    </lineage>
</organism>
<protein>
    <submittedName>
        <fullName evidence="3">Zn-ribbon domain-containing OB-fold protein</fullName>
    </submittedName>
</protein>
<gene>
    <name evidence="3" type="ORF">HGA13_08560</name>
</gene>
<dbReference type="InterPro" id="IPR052513">
    <property type="entry name" value="Thioester_dehydratase-like"/>
</dbReference>
<dbReference type="EMBL" id="JAAXOO010000002">
    <property type="protein sequence ID" value="NKY33117.1"/>
    <property type="molecule type" value="Genomic_DNA"/>
</dbReference>
<evidence type="ECO:0000313" key="4">
    <source>
        <dbReference type="Proteomes" id="UP000565715"/>
    </source>
</evidence>
<accession>A0A846XCH7</accession>
<comment type="caution">
    <text evidence="3">The sequence shown here is derived from an EMBL/GenBank/DDBJ whole genome shotgun (WGS) entry which is preliminary data.</text>
</comment>
<dbReference type="PANTHER" id="PTHR34075:SF5">
    <property type="entry name" value="BLR3430 PROTEIN"/>
    <property type="match status" value="1"/>
</dbReference>
<dbReference type="InterPro" id="IPR022002">
    <property type="entry name" value="ChsH2_Znr"/>
</dbReference>
<feature type="domain" description="ChsH2 rubredoxin-like zinc ribbon" evidence="2">
    <location>
        <begin position="17"/>
        <end position="52"/>
    </location>
</feature>
<dbReference type="Pfam" id="PF01796">
    <property type="entry name" value="OB_ChsH2_C"/>
    <property type="match status" value="1"/>
</dbReference>
<keyword evidence="4" id="KW-1185">Reference proteome</keyword>
<reference evidence="3 4" key="1">
    <citation type="submission" date="2020-04" db="EMBL/GenBank/DDBJ databases">
        <title>MicrobeNet Type strains.</title>
        <authorList>
            <person name="Nicholson A.C."/>
        </authorList>
    </citation>
    <scope>NUCLEOTIDE SEQUENCE [LARGE SCALE GENOMIC DNA]</scope>
    <source>
        <strain evidence="3 4">DSM 45078</strain>
    </source>
</reference>
<dbReference type="InterPro" id="IPR002878">
    <property type="entry name" value="ChsH2_C"/>
</dbReference>